<dbReference type="SUPFAM" id="SSF46689">
    <property type="entry name" value="Homeodomain-like"/>
    <property type="match status" value="1"/>
</dbReference>
<dbReference type="Gene3D" id="1.10.10.60">
    <property type="entry name" value="Homeodomain-like"/>
    <property type="match status" value="1"/>
</dbReference>
<gene>
    <name evidence="6" type="primary">kstR_5</name>
    <name evidence="6" type="ORF">AELLOGFF_02236</name>
</gene>
<reference evidence="6 7" key="1">
    <citation type="submission" date="2019-11" db="EMBL/GenBank/DDBJ databases">
        <authorList>
            <person name="Holert J."/>
        </authorList>
    </citation>
    <scope>NUCLEOTIDE SEQUENCE [LARGE SCALE GENOMIC DNA]</scope>
    <source>
        <strain evidence="6">BC8_1</strain>
    </source>
</reference>
<name>A0A5S9RAB4_MYCVN</name>
<dbReference type="PANTHER" id="PTHR30055">
    <property type="entry name" value="HTH-TYPE TRANSCRIPTIONAL REGULATOR RUTR"/>
    <property type="match status" value="1"/>
</dbReference>
<keyword evidence="1" id="KW-0805">Transcription regulation</keyword>
<dbReference type="Pfam" id="PF00440">
    <property type="entry name" value="TetR_N"/>
    <property type="match status" value="1"/>
</dbReference>
<dbReference type="GO" id="GO:0003700">
    <property type="term" value="F:DNA-binding transcription factor activity"/>
    <property type="evidence" value="ECO:0007669"/>
    <property type="project" value="TreeGrafter"/>
</dbReference>
<dbReference type="InterPro" id="IPR001647">
    <property type="entry name" value="HTH_TetR"/>
</dbReference>
<organism evidence="6 7">
    <name type="scientific">Mycolicibacterium vanbaalenii</name>
    <name type="common">Mycobacterium vanbaalenii</name>
    <dbReference type="NCBI Taxonomy" id="110539"/>
    <lineage>
        <taxon>Bacteria</taxon>
        <taxon>Bacillati</taxon>
        <taxon>Actinomycetota</taxon>
        <taxon>Actinomycetes</taxon>
        <taxon>Mycobacteriales</taxon>
        <taxon>Mycobacteriaceae</taxon>
        <taxon>Mycolicibacterium</taxon>
    </lineage>
</organism>
<dbReference type="EMBL" id="CACSIP010000075">
    <property type="protein sequence ID" value="CAA0137449.1"/>
    <property type="molecule type" value="Genomic_DNA"/>
</dbReference>
<dbReference type="PROSITE" id="PS50977">
    <property type="entry name" value="HTH_TETR_2"/>
    <property type="match status" value="1"/>
</dbReference>
<dbReference type="PANTHER" id="PTHR30055:SF234">
    <property type="entry name" value="HTH-TYPE TRANSCRIPTIONAL REGULATOR BETI"/>
    <property type="match status" value="1"/>
</dbReference>
<dbReference type="GO" id="GO:0000976">
    <property type="term" value="F:transcription cis-regulatory region binding"/>
    <property type="evidence" value="ECO:0007669"/>
    <property type="project" value="TreeGrafter"/>
</dbReference>
<evidence type="ECO:0000313" key="6">
    <source>
        <dbReference type="EMBL" id="CAA0137449.1"/>
    </source>
</evidence>
<keyword evidence="3" id="KW-0804">Transcription</keyword>
<keyword evidence="2 4" id="KW-0238">DNA-binding</keyword>
<dbReference type="InterPro" id="IPR009057">
    <property type="entry name" value="Homeodomain-like_sf"/>
</dbReference>
<evidence type="ECO:0000256" key="3">
    <source>
        <dbReference type="ARBA" id="ARBA00023163"/>
    </source>
</evidence>
<dbReference type="PRINTS" id="PR00455">
    <property type="entry name" value="HTHTETR"/>
</dbReference>
<evidence type="ECO:0000256" key="4">
    <source>
        <dbReference type="PROSITE-ProRule" id="PRU00335"/>
    </source>
</evidence>
<dbReference type="OrthoDB" id="5243387at2"/>
<keyword evidence="7" id="KW-1185">Reference proteome</keyword>
<accession>A0A5S9RAB4</accession>
<dbReference type="Gene3D" id="1.10.357.10">
    <property type="entry name" value="Tetracycline Repressor, domain 2"/>
    <property type="match status" value="1"/>
</dbReference>
<feature type="DNA-binding region" description="H-T-H motif" evidence="4">
    <location>
        <begin position="32"/>
        <end position="51"/>
    </location>
</feature>
<proteinExistence type="predicted"/>
<dbReference type="InterPro" id="IPR036271">
    <property type="entry name" value="Tet_transcr_reg_TetR-rel_C_sf"/>
</dbReference>
<evidence type="ECO:0000256" key="2">
    <source>
        <dbReference type="ARBA" id="ARBA00023125"/>
    </source>
</evidence>
<dbReference type="Proteomes" id="UP000430146">
    <property type="component" value="Unassembled WGS sequence"/>
</dbReference>
<protein>
    <submittedName>
        <fullName evidence="6">HTH-type transcriptional repressor KstR</fullName>
    </submittedName>
</protein>
<dbReference type="InterPro" id="IPR050109">
    <property type="entry name" value="HTH-type_TetR-like_transc_reg"/>
</dbReference>
<sequence length="223" mass="24617">MASKWGNKEARRRDILRAGRALLSKRGLAALQMREVARRAGVALGTVYVYFPTKESLFAAMFAERLDQMSAELAPALASVTDLEELFVAVATSYRDVYVEFGRNLDILAMIEDEARLQPEIRDHLVASTGRVLAAVRAIVERALAEFEPADAPDPDLVLSLLWSTVTGLADHFTSIRHLMHHYTWDDTVRFTAHTVIRGLLPDGATKPYAVTTPQLSPAGPDS</sequence>
<evidence type="ECO:0000256" key="1">
    <source>
        <dbReference type="ARBA" id="ARBA00023015"/>
    </source>
</evidence>
<dbReference type="AlphaFoldDB" id="A0A5S9RAB4"/>
<feature type="domain" description="HTH tetR-type" evidence="5">
    <location>
        <begin position="9"/>
        <end position="69"/>
    </location>
</feature>
<evidence type="ECO:0000313" key="7">
    <source>
        <dbReference type="Proteomes" id="UP000430146"/>
    </source>
</evidence>
<dbReference type="SUPFAM" id="SSF48498">
    <property type="entry name" value="Tetracyclin repressor-like, C-terminal domain"/>
    <property type="match status" value="1"/>
</dbReference>
<dbReference type="RefSeq" id="WP_159235327.1">
    <property type="nucleotide sequence ID" value="NZ_CACSIP010000075.1"/>
</dbReference>
<evidence type="ECO:0000259" key="5">
    <source>
        <dbReference type="PROSITE" id="PS50977"/>
    </source>
</evidence>